<evidence type="ECO:0008006" key="4">
    <source>
        <dbReference type="Google" id="ProtNLM"/>
    </source>
</evidence>
<feature type="region of interest" description="Disordered" evidence="1">
    <location>
        <begin position="90"/>
        <end position="116"/>
    </location>
</feature>
<protein>
    <recommendedName>
        <fullName evidence="4">DUF4439 domain-containing protein</fullName>
    </recommendedName>
</protein>
<name>A0A4R4UR59_9PSEU</name>
<evidence type="ECO:0000256" key="1">
    <source>
        <dbReference type="SAM" id="MobiDB-lite"/>
    </source>
</evidence>
<evidence type="ECO:0000313" key="3">
    <source>
        <dbReference type="Proteomes" id="UP000294744"/>
    </source>
</evidence>
<sequence length="162" mass="16562">MELPRASLPVIERRRALRLFAAAPAVAVLAACGTGSDEPDQLLPLATAAKADAALANAIARRHSGMSETARELAAARAAHASALQREIDRVASRDPEDPPSVPDPAPKKAPSSADAAADALRAAVREGQERAARLVPGLSGYRAGLVASVSASCACLQEVLG</sequence>
<keyword evidence="3" id="KW-1185">Reference proteome</keyword>
<dbReference type="Proteomes" id="UP000294744">
    <property type="component" value="Unassembled WGS sequence"/>
</dbReference>
<proteinExistence type="predicted"/>
<organism evidence="2 3">
    <name type="scientific">Saccharopolyspora aridisoli</name>
    <dbReference type="NCBI Taxonomy" id="2530385"/>
    <lineage>
        <taxon>Bacteria</taxon>
        <taxon>Bacillati</taxon>
        <taxon>Actinomycetota</taxon>
        <taxon>Actinomycetes</taxon>
        <taxon>Pseudonocardiales</taxon>
        <taxon>Pseudonocardiaceae</taxon>
        <taxon>Saccharopolyspora</taxon>
    </lineage>
</organism>
<dbReference type="PROSITE" id="PS51318">
    <property type="entry name" value="TAT"/>
    <property type="match status" value="1"/>
</dbReference>
<dbReference type="RefSeq" id="WP_132620753.1">
    <property type="nucleotide sequence ID" value="NZ_SMKV01000006.1"/>
</dbReference>
<dbReference type="EMBL" id="SMKV01000006">
    <property type="protein sequence ID" value="TDC94768.1"/>
    <property type="molecule type" value="Genomic_DNA"/>
</dbReference>
<accession>A0A4R4UR59</accession>
<comment type="caution">
    <text evidence="2">The sequence shown here is derived from an EMBL/GenBank/DDBJ whole genome shotgun (WGS) entry which is preliminary data.</text>
</comment>
<gene>
    <name evidence="2" type="ORF">E1161_06890</name>
</gene>
<dbReference type="PROSITE" id="PS51257">
    <property type="entry name" value="PROKAR_LIPOPROTEIN"/>
    <property type="match status" value="1"/>
</dbReference>
<dbReference type="InterPro" id="IPR006311">
    <property type="entry name" value="TAT_signal"/>
</dbReference>
<dbReference type="OrthoDB" id="5192349at2"/>
<evidence type="ECO:0000313" key="2">
    <source>
        <dbReference type="EMBL" id="TDC94768.1"/>
    </source>
</evidence>
<reference evidence="2 3" key="1">
    <citation type="submission" date="2019-03" db="EMBL/GenBank/DDBJ databases">
        <title>Draft genome sequences of novel Actinobacteria.</title>
        <authorList>
            <person name="Sahin N."/>
            <person name="Ay H."/>
            <person name="Saygin H."/>
        </authorList>
    </citation>
    <scope>NUCLEOTIDE SEQUENCE [LARGE SCALE GENOMIC DNA]</scope>
    <source>
        <strain evidence="2 3">16K404</strain>
    </source>
</reference>
<dbReference type="AlphaFoldDB" id="A0A4R4UR59"/>